<organism evidence="12 13">
    <name type="scientific">Agrobacterium vitis</name>
    <name type="common">Rhizobium vitis</name>
    <dbReference type="NCBI Taxonomy" id="373"/>
    <lineage>
        <taxon>Bacteria</taxon>
        <taxon>Pseudomonadati</taxon>
        <taxon>Pseudomonadota</taxon>
        <taxon>Alphaproteobacteria</taxon>
        <taxon>Hyphomicrobiales</taxon>
        <taxon>Rhizobiaceae</taxon>
        <taxon>Rhizobium/Agrobacterium group</taxon>
        <taxon>Agrobacterium</taxon>
    </lineage>
</organism>
<comment type="cofactor">
    <cofactor evidence="2 10">
        <name>NAD(+)</name>
        <dbReference type="ChEBI" id="CHEBI:57540"/>
    </cofactor>
</comment>
<dbReference type="InterPro" id="IPR005886">
    <property type="entry name" value="UDP_G4E"/>
</dbReference>
<evidence type="ECO:0000256" key="5">
    <source>
        <dbReference type="ARBA" id="ARBA00013189"/>
    </source>
</evidence>
<evidence type="ECO:0000256" key="7">
    <source>
        <dbReference type="ARBA" id="ARBA00023027"/>
    </source>
</evidence>
<gene>
    <name evidence="12" type="primary">galE</name>
    <name evidence="12" type="ORF">IEI95_020540</name>
</gene>
<dbReference type="EC" id="5.1.3.2" evidence="5 10"/>
<comment type="pathway">
    <text evidence="3 10">Carbohydrate metabolism; galactose metabolism.</text>
</comment>
<dbReference type="InterPro" id="IPR001509">
    <property type="entry name" value="Epimerase_deHydtase"/>
</dbReference>
<dbReference type="SUPFAM" id="SSF51735">
    <property type="entry name" value="NAD(P)-binding Rossmann-fold domains"/>
    <property type="match status" value="1"/>
</dbReference>
<dbReference type="GO" id="GO:0033499">
    <property type="term" value="P:galactose catabolic process via UDP-galactose, Leloir pathway"/>
    <property type="evidence" value="ECO:0007669"/>
    <property type="project" value="TreeGrafter"/>
</dbReference>
<feature type="domain" description="NAD-dependent epimerase/dehydratase" evidence="11">
    <location>
        <begin position="4"/>
        <end position="251"/>
    </location>
</feature>
<evidence type="ECO:0000256" key="2">
    <source>
        <dbReference type="ARBA" id="ARBA00001911"/>
    </source>
</evidence>
<evidence type="ECO:0000256" key="10">
    <source>
        <dbReference type="RuleBase" id="RU366046"/>
    </source>
</evidence>
<evidence type="ECO:0000259" key="11">
    <source>
        <dbReference type="Pfam" id="PF01370"/>
    </source>
</evidence>
<dbReference type="Gene3D" id="3.90.25.10">
    <property type="entry name" value="UDP-galactose 4-epimerase, domain 1"/>
    <property type="match status" value="1"/>
</dbReference>
<comment type="catalytic activity">
    <reaction evidence="1 10">
        <text>UDP-alpha-D-glucose = UDP-alpha-D-galactose</text>
        <dbReference type="Rhea" id="RHEA:22168"/>
        <dbReference type="ChEBI" id="CHEBI:58885"/>
        <dbReference type="ChEBI" id="CHEBI:66914"/>
        <dbReference type="EC" id="5.1.3.2"/>
    </reaction>
</comment>
<dbReference type="Gene3D" id="3.40.50.720">
    <property type="entry name" value="NAD(P)-binding Rossmann-like Domain"/>
    <property type="match status" value="1"/>
</dbReference>
<reference evidence="12" key="1">
    <citation type="submission" date="2020-11" db="EMBL/GenBank/DDBJ databases">
        <title>Agrobacterium vitis strain K377 genome.</title>
        <authorList>
            <person name="Xi H."/>
        </authorList>
    </citation>
    <scope>NUCLEOTIDE SEQUENCE</scope>
    <source>
        <strain evidence="12">K377</strain>
    </source>
</reference>
<keyword evidence="7 10" id="KW-0520">NAD</keyword>
<proteinExistence type="inferred from homology"/>
<evidence type="ECO:0000313" key="12">
    <source>
        <dbReference type="EMBL" id="MBF2716602.1"/>
    </source>
</evidence>
<dbReference type="GO" id="GO:0003978">
    <property type="term" value="F:UDP-glucose 4-epimerase activity"/>
    <property type="evidence" value="ECO:0007669"/>
    <property type="project" value="UniProtKB-UniRule"/>
</dbReference>
<dbReference type="AlphaFoldDB" id="A0AAE2RHG7"/>
<dbReference type="CDD" id="cd05247">
    <property type="entry name" value="UDP_G4E_1_SDR_e"/>
    <property type="match status" value="1"/>
</dbReference>
<keyword evidence="8 10" id="KW-0413">Isomerase</keyword>
<evidence type="ECO:0000256" key="1">
    <source>
        <dbReference type="ARBA" id="ARBA00000083"/>
    </source>
</evidence>
<dbReference type="PANTHER" id="PTHR43725">
    <property type="entry name" value="UDP-GLUCOSE 4-EPIMERASE"/>
    <property type="match status" value="1"/>
</dbReference>
<keyword evidence="9 10" id="KW-0119">Carbohydrate metabolism</keyword>
<evidence type="ECO:0000313" key="13">
    <source>
        <dbReference type="Proteomes" id="UP000655037"/>
    </source>
</evidence>
<dbReference type="Pfam" id="PF01370">
    <property type="entry name" value="Epimerase"/>
    <property type="match status" value="1"/>
</dbReference>
<accession>A0AAE2RHG7</accession>
<evidence type="ECO:0000256" key="6">
    <source>
        <dbReference type="ARBA" id="ARBA00018569"/>
    </source>
</evidence>
<dbReference type="InterPro" id="IPR036291">
    <property type="entry name" value="NAD(P)-bd_dom_sf"/>
</dbReference>
<dbReference type="EMBL" id="JACXXJ020000005">
    <property type="protein sequence ID" value="MBF2716602.1"/>
    <property type="molecule type" value="Genomic_DNA"/>
</dbReference>
<evidence type="ECO:0000256" key="9">
    <source>
        <dbReference type="ARBA" id="ARBA00023277"/>
    </source>
</evidence>
<dbReference type="RefSeq" id="WP_156534280.1">
    <property type="nucleotide sequence ID" value="NZ_JACXXJ020000005.1"/>
</dbReference>
<dbReference type="PANTHER" id="PTHR43725:SF53">
    <property type="entry name" value="UDP-ARABINOSE 4-EPIMERASE 1"/>
    <property type="match status" value="1"/>
</dbReference>
<dbReference type="Proteomes" id="UP000655037">
    <property type="component" value="Unassembled WGS sequence"/>
</dbReference>
<comment type="subunit">
    <text evidence="10">Homodimer.</text>
</comment>
<comment type="caution">
    <text evidence="12">The sequence shown here is derived from an EMBL/GenBank/DDBJ whole genome shotgun (WGS) entry which is preliminary data.</text>
</comment>
<evidence type="ECO:0000256" key="4">
    <source>
        <dbReference type="ARBA" id="ARBA00007637"/>
    </source>
</evidence>
<comment type="similarity">
    <text evidence="4 10">Belongs to the NAD(P)-dependent epimerase/dehydratase family.</text>
</comment>
<evidence type="ECO:0000256" key="8">
    <source>
        <dbReference type="ARBA" id="ARBA00023235"/>
    </source>
</evidence>
<name>A0AAE2RHG7_AGRVI</name>
<protein>
    <recommendedName>
        <fullName evidence="6 10">UDP-glucose 4-epimerase</fullName>
        <ecNumber evidence="5 10">5.1.3.2</ecNumber>
    </recommendedName>
</protein>
<evidence type="ECO:0000256" key="3">
    <source>
        <dbReference type="ARBA" id="ARBA00004947"/>
    </source>
</evidence>
<dbReference type="NCBIfam" id="TIGR01179">
    <property type="entry name" value="galE"/>
    <property type="match status" value="1"/>
</dbReference>
<sequence>MKNILVVGGAGYIGSHACKALSKAGYTPVVYDNLVHGHADSVKWGPFEQGDIADGARLDAVLSKYKPECVMHFAAFAAVGESVTDPAKYYNNNIHGSVCLLDAMRRNGVDTIVFSSTCATYGEVKSLPIVEEAPQNPVNPYGFSKLVIEQALKDYGHAYGLKWVAMRYFNAAGLDPEGDLGERHDPETHAIPLAVLAAMRQTEFNVFGTDYDTPDGTAVRDYIHVCDLADAHVLAIDYLQKGGESGAFNLATGKGTSVKDLLEAVSEAVGAQVPIKYAPRRAGDAPALYASGDKARSLLGWTPRYTDINLIVKTAADWFKAHRN</sequence>